<comment type="caution">
    <text evidence="1">The sequence shown here is derived from an EMBL/GenBank/DDBJ whole genome shotgun (WGS) entry which is preliminary data.</text>
</comment>
<proteinExistence type="predicted"/>
<dbReference type="Pfam" id="PF22266">
    <property type="entry name" value="DUF6953"/>
    <property type="match status" value="1"/>
</dbReference>
<sequence>MQQKFSLEIILEWMLLNLEKDGCLYQEDVVNFLVKNHQMDFLKENADGNLVLKLSVNSSFKKKTENNVVWVKPERYWRFRVPEDEPGREARG</sequence>
<dbReference type="AlphaFoldDB" id="A0A1V2UQB7"/>
<keyword evidence="2" id="KW-1185">Reference proteome</keyword>
<keyword evidence="1" id="KW-0547">Nucleotide-binding</keyword>
<accession>A0A1V2UQB7</accession>
<dbReference type="GO" id="GO:0004386">
    <property type="term" value="F:helicase activity"/>
    <property type="evidence" value="ECO:0007669"/>
    <property type="project" value="UniProtKB-KW"/>
</dbReference>
<keyword evidence="1" id="KW-0067">ATP-binding</keyword>
<name>A0A1V2UQB7_9GAMM</name>
<evidence type="ECO:0000313" key="2">
    <source>
        <dbReference type="Proteomes" id="UP000189376"/>
    </source>
</evidence>
<evidence type="ECO:0000313" key="1">
    <source>
        <dbReference type="EMBL" id="ONN51822.1"/>
    </source>
</evidence>
<gene>
    <name evidence="1" type="ORF">AC058_18375</name>
</gene>
<dbReference type="InterPro" id="IPR054228">
    <property type="entry name" value="DUF6953"/>
</dbReference>
<protein>
    <submittedName>
        <fullName evidence="1">RNA helicase</fullName>
    </submittedName>
</protein>
<dbReference type="Proteomes" id="UP000189376">
    <property type="component" value="Unassembled WGS sequence"/>
</dbReference>
<reference evidence="1 2" key="1">
    <citation type="submission" date="2015-07" db="EMBL/GenBank/DDBJ databases">
        <title>Acinetobacter yuneri, a novel member of Acinetobacter calcoaceticus-Acinetobacter baumannii complex isolated from clinical specimen.</title>
        <authorList>
            <person name="Yu Y."/>
        </authorList>
    </citation>
    <scope>NUCLEOTIDE SEQUENCE [LARGE SCALE GENOMIC DNA]</scope>
    <source>
        <strain evidence="1 2">A362</strain>
    </source>
</reference>
<keyword evidence="1" id="KW-0378">Hydrolase</keyword>
<dbReference type="RefSeq" id="WP_077170176.1">
    <property type="nucleotide sequence ID" value="NZ_LFZS01000026.1"/>
</dbReference>
<dbReference type="EMBL" id="LFZS01000026">
    <property type="protein sequence ID" value="ONN51822.1"/>
    <property type="molecule type" value="Genomic_DNA"/>
</dbReference>
<organism evidence="1 2">
    <name type="scientific">Acinetobacter genomosp. 33YU</name>
    <dbReference type="NCBI Taxonomy" id="1675530"/>
    <lineage>
        <taxon>Bacteria</taxon>
        <taxon>Pseudomonadati</taxon>
        <taxon>Pseudomonadota</taxon>
        <taxon>Gammaproteobacteria</taxon>
        <taxon>Moraxellales</taxon>
        <taxon>Moraxellaceae</taxon>
        <taxon>Acinetobacter</taxon>
    </lineage>
</organism>
<keyword evidence="1" id="KW-0347">Helicase</keyword>